<dbReference type="UniPathway" id="UPA00792"/>
<dbReference type="GO" id="GO:0046316">
    <property type="term" value="F:gluconokinase activity"/>
    <property type="evidence" value="ECO:0007669"/>
    <property type="project" value="UniProtKB-EC"/>
</dbReference>
<keyword evidence="5 9" id="KW-0547">Nucleotide-binding</keyword>
<dbReference type="Gene3D" id="3.40.50.300">
    <property type="entry name" value="P-loop containing nucleotide triphosphate hydrolases"/>
    <property type="match status" value="1"/>
</dbReference>
<gene>
    <name evidence="10" type="ORF">SmJEL517_g01842</name>
</gene>
<organism evidence="10 11">
    <name type="scientific">Synchytrium microbalum</name>
    <dbReference type="NCBI Taxonomy" id="1806994"/>
    <lineage>
        <taxon>Eukaryota</taxon>
        <taxon>Fungi</taxon>
        <taxon>Fungi incertae sedis</taxon>
        <taxon>Chytridiomycota</taxon>
        <taxon>Chytridiomycota incertae sedis</taxon>
        <taxon>Chytridiomycetes</taxon>
        <taxon>Synchytriales</taxon>
        <taxon>Synchytriaceae</taxon>
        <taxon>Synchytrium</taxon>
    </lineage>
</organism>
<evidence type="ECO:0000256" key="1">
    <source>
        <dbReference type="ARBA" id="ARBA00004875"/>
    </source>
</evidence>
<dbReference type="InterPro" id="IPR027417">
    <property type="entry name" value="P-loop_NTPase"/>
</dbReference>
<dbReference type="EMBL" id="QEAO01000006">
    <property type="protein sequence ID" value="TPX35905.1"/>
    <property type="molecule type" value="Genomic_DNA"/>
</dbReference>
<evidence type="ECO:0000256" key="2">
    <source>
        <dbReference type="ARBA" id="ARBA00008420"/>
    </source>
</evidence>
<dbReference type="STRING" id="1806994.A0A507CEA0"/>
<dbReference type="GO" id="GO:0005975">
    <property type="term" value="P:carbohydrate metabolic process"/>
    <property type="evidence" value="ECO:0007669"/>
    <property type="project" value="InterPro"/>
</dbReference>
<keyword evidence="11" id="KW-1185">Reference proteome</keyword>
<evidence type="ECO:0000256" key="8">
    <source>
        <dbReference type="ARBA" id="ARBA00048090"/>
    </source>
</evidence>
<dbReference type="CDD" id="cd02021">
    <property type="entry name" value="GntK"/>
    <property type="match status" value="1"/>
</dbReference>
<dbReference type="EC" id="2.7.1.12" evidence="3 9"/>
<dbReference type="OrthoDB" id="275177at2759"/>
<dbReference type="RefSeq" id="XP_031026290.1">
    <property type="nucleotide sequence ID" value="XM_031167770.1"/>
</dbReference>
<evidence type="ECO:0000313" key="11">
    <source>
        <dbReference type="Proteomes" id="UP000319731"/>
    </source>
</evidence>
<keyword evidence="6 9" id="KW-0418">Kinase</keyword>
<evidence type="ECO:0000313" key="10">
    <source>
        <dbReference type="EMBL" id="TPX35905.1"/>
    </source>
</evidence>
<dbReference type="GO" id="GO:0005737">
    <property type="term" value="C:cytoplasm"/>
    <property type="evidence" value="ECO:0007669"/>
    <property type="project" value="TreeGrafter"/>
</dbReference>
<evidence type="ECO:0000256" key="4">
    <source>
        <dbReference type="ARBA" id="ARBA00022679"/>
    </source>
</evidence>
<comment type="catalytic activity">
    <reaction evidence="8 9">
        <text>D-gluconate + ATP = 6-phospho-D-gluconate + ADP + H(+)</text>
        <dbReference type="Rhea" id="RHEA:19433"/>
        <dbReference type="ChEBI" id="CHEBI:15378"/>
        <dbReference type="ChEBI" id="CHEBI:18391"/>
        <dbReference type="ChEBI" id="CHEBI:30616"/>
        <dbReference type="ChEBI" id="CHEBI:58759"/>
        <dbReference type="ChEBI" id="CHEBI:456216"/>
        <dbReference type="EC" id="2.7.1.12"/>
    </reaction>
</comment>
<accession>A0A507CEA0</accession>
<evidence type="ECO:0000256" key="9">
    <source>
        <dbReference type="RuleBase" id="RU363066"/>
    </source>
</evidence>
<evidence type="ECO:0000256" key="7">
    <source>
        <dbReference type="ARBA" id="ARBA00022840"/>
    </source>
</evidence>
<comment type="similarity">
    <text evidence="2 9">Belongs to the gluconokinase GntK/GntV family.</text>
</comment>
<dbReference type="NCBIfam" id="TIGR01313">
    <property type="entry name" value="therm_gnt_kin"/>
    <property type="match status" value="1"/>
</dbReference>
<reference evidence="10 11" key="1">
    <citation type="journal article" date="2019" name="Sci. Rep.">
        <title>Comparative genomics of chytrid fungi reveal insights into the obligate biotrophic and pathogenic lifestyle of Synchytrium endobioticum.</title>
        <authorList>
            <person name="van de Vossenberg B.T.L.H."/>
            <person name="Warris S."/>
            <person name="Nguyen H.D.T."/>
            <person name="van Gent-Pelzer M.P.E."/>
            <person name="Joly D.L."/>
            <person name="van de Geest H.C."/>
            <person name="Bonants P.J.M."/>
            <person name="Smith D.S."/>
            <person name="Levesque C.A."/>
            <person name="van der Lee T.A.J."/>
        </authorList>
    </citation>
    <scope>NUCLEOTIDE SEQUENCE [LARGE SCALE GENOMIC DNA]</scope>
    <source>
        <strain evidence="10 11">JEL517</strain>
    </source>
</reference>
<dbReference type="GO" id="GO:0005524">
    <property type="term" value="F:ATP binding"/>
    <property type="evidence" value="ECO:0007669"/>
    <property type="project" value="UniProtKB-KW"/>
</dbReference>
<dbReference type="GeneID" id="42003067"/>
<comment type="pathway">
    <text evidence="1 9">Carbohydrate acid metabolism; D-gluconate degradation.</text>
</comment>
<dbReference type="SUPFAM" id="SSF52540">
    <property type="entry name" value="P-loop containing nucleoside triphosphate hydrolases"/>
    <property type="match status" value="1"/>
</dbReference>
<keyword evidence="4 9" id="KW-0808">Transferase</keyword>
<evidence type="ECO:0000256" key="6">
    <source>
        <dbReference type="ARBA" id="ARBA00022777"/>
    </source>
</evidence>
<protein>
    <recommendedName>
        <fullName evidence="3 9">Gluconokinase</fullName>
        <ecNumber evidence="3 9">2.7.1.12</ecNumber>
    </recommendedName>
</protein>
<dbReference type="PANTHER" id="PTHR43442">
    <property type="entry name" value="GLUCONOKINASE-RELATED"/>
    <property type="match status" value="1"/>
</dbReference>
<sequence length="175" mass="19178">MKLILVMGVSSSGKSTIASLLSDSFNANHTSKPSTFSTFMDADTYHPASNLAKMSSGIPLTDTDRIPWLTHINTVVKQQTSDIVVLGCSALKRGYRDILKDGVDKFVIVYLEGGEEVLRRRIEGRKGHFMKANMLTSQLATLEVPTSDEASQLITVNIDQSMESIVKEIESQLGI</sequence>
<evidence type="ECO:0000256" key="5">
    <source>
        <dbReference type="ARBA" id="ARBA00022741"/>
    </source>
</evidence>
<dbReference type="Proteomes" id="UP000319731">
    <property type="component" value="Unassembled WGS sequence"/>
</dbReference>
<dbReference type="PANTHER" id="PTHR43442:SF3">
    <property type="entry name" value="GLUCONOKINASE-RELATED"/>
    <property type="match status" value="1"/>
</dbReference>
<dbReference type="AlphaFoldDB" id="A0A507CEA0"/>
<dbReference type="InterPro" id="IPR006001">
    <property type="entry name" value="Therm_gnt_kin"/>
</dbReference>
<proteinExistence type="inferred from homology"/>
<evidence type="ECO:0000256" key="3">
    <source>
        <dbReference type="ARBA" id="ARBA00012054"/>
    </source>
</evidence>
<comment type="caution">
    <text evidence="10">The sequence shown here is derived from an EMBL/GenBank/DDBJ whole genome shotgun (WGS) entry which is preliminary data.</text>
</comment>
<name>A0A507CEA0_9FUNG</name>
<dbReference type="FunFam" id="3.40.50.300:FF:000522">
    <property type="entry name" value="Gluconokinase"/>
    <property type="match status" value="1"/>
</dbReference>
<keyword evidence="7 9" id="KW-0067">ATP-binding</keyword>